<dbReference type="InterPro" id="IPR013083">
    <property type="entry name" value="Znf_RING/FYVE/PHD"/>
</dbReference>
<dbReference type="Proteomes" id="UP000887577">
    <property type="component" value="Unplaced"/>
</dbReference>
<dbReference type="PROSITE" id="PS50089">
    <property type="entry name" value="ZF_RING_2"/>
    <property type="match status" value="1"/>
</dbReference>
<evidence type="ECO:0000256" key="4">
    <source>
        <dbReference type="PROSITE-ProRule" id="PRU00175"/>
    </source>
</evidence>
<evidence type="ECO:0000313" key="7">
    <source>
        <dbReference type="WBParaSite" id="PSU_v2.g21333.t1"/>
    </source>
</evidence>
<dbReference type="PANTHER" id="PTHR22663">
    <property type="entry name" value="RING FINGER PROTEIN NARYA-RELATED"/>
    <property type="match status" value="1"/>
</dbReference>
<dbReference type="GO" id="GO:0019789">
    <property type="term" value="F:SUMO transferase activity"/>
    <property type="evidence" value="ECO:0007669"/>
    <property type="project" value="InterPro"/>
</dbReference>
<dbReference type="PANTHER" id="PTHR22663:SF17">
    <property type="entry name" value="RING FINGER PROTEIN NARYA-RELATED"/>
    <property type="match status" value="1"/>
</dbReference>
<protein>
    <submittedName>
        <fullName evidence="7">RING-type domain-containing protein</fullName>
    </submittedName>
</protein>
<dbReference type="InterPro" id="IPR042123">
    <property type="entry name" value="Zip3/RNF212-like"/>
</dbReference>
<evidence type="ECO:0000256" key="1">
    <source>
        <dbReference type="ARBA" id="ARBA00022771"/>
    </source>
</evidence>
<keyword evidence="2" id="KW-0862">Zinc</keyword>
<dbReference type="Gene3D" id="3.30.40.10">
    <property type="entry name" value="Zinc/RING finger domain, C3HC4 (zinc finger)"/>
    <property type="match status" value="1"/>
</dbReference>
<organism evidence="6 7">
    <name type="scientific">Panagrolaimus superbus</name>
    <dbReference type="NCBI Taxonomy" id="310955"/>
    <lineage>
        <taxon>Eukaryota</taxon>
        <taxon>Metazoa</taxon>
        <taxon>Ecdysozoa</taxon>
        <taxon>Nematoda</taxon>
        <taxon>Chromadorea</taxon>
        <taxon>Rhabditida</taxon>
        <taxon>Tylenchina</taxon>
        <taxon>Panagrolaimomorpha</taxon>
        <taxon>Panagrolaimoidea</taxon>
        <taxon>Panagrolaimidae</taxon>
        <taxon>Panagrolaimus</taxon>
    </lineage>
</organism>
<dbReference type="GO" id="GO:0007129">
    <property type="term" value="P:homologous chromosome pairing at meiosis"/>
    <property type="evidence" value="ECO:0007669"/>
    <property type="project" value="TreeGrafter"/>
</dbReference>
<dbReference type="GO" id="GO:0008270">
    <property type="term" value="F:zinc ion binding"/>
    <property type="evidence" value="ECO:0007669"/>
    <property type="project" value="UniProtKB-KW"/>
</dbReference>
<sequence length="132" mass="15198">MACAWIHCNICLRLPSANIRYFISNCGHIACDRCVGKKLLTPKCTICKRDAKIEEINKDLREDLRKYFVNIHDFAIKSFNEIKAIIDFQSKNCRRLMKHKVEKIQELQSTTIKHSEDAATIAKLEAQRASSS</sequence>
<dbReference type="WBParaSite" id="PSU_v2.g21333.t1">
    <property type="protein sequence ID" value="PSU_v2.g21333.t1"/>
    <property type="gene ID" value="PSU_v2.g21333"/>
</dbReference>
<keyword evidence="3" id="KW-0469">Meiosis</keyword>
<feature type="domain" description="RING-type" evidence="5">
    <location>
        <begin position="8"/>
        <end position="48"/>
    </location>
</feature>
<keyword evidence="1 4" id="KW-0479">Metal-binding</keyword>
<dbReference type="GO" id="GO:0007131">
    <property type="term" value="P:reciprocal meiotic recombination"/>
    <property type="evidence" value="ECO:0007669"/>
    <property type="project" value="InterPro"/>
</dbReference>
<evidence type="ECO:0000313" key="6">
    <source>
        <dbReference type="Proteomes" id="UP000887577"/>
    </source>
</evidence>
<accession>A0A914YQJ7</accession>
<evidence type="ECO:0000256" key="2">
    <source>
        <dbReference type="ARBA" id="ARBA00022833"/>
    </source>
</evidence>
<keyword evidence="1 4" id="KW-0863">Zinc-finger</keyword>
<dbReference type="GO" id="GO:0016925">
    <property type="term" value="P:protein sumoylation"/>
    <property type="evidence" value="ECO:0007669"/>
    <property type="project" value="TreeGrafter"/>
</dbReference>
<evidence type="ECO:0000259" key="5">
    <source>
        <dbReference type="PROSITE" id="PS50089"/>
    </source>
</evidence>
<keyword evidence="6" id="KW-1185">Reference proteome</keyword>
<dbReference type="GO" id="GO:0000795">
    <property type="term" value="C:synaptonemal complex"/>
    <property type="evidence" value="ECO:0007669"/>
    <property type="project" value="InterPro"/>
</dbReference>
<dbReference type="SUPFAM" id="SSF57850">
    <property type="entry name" value="RING/U-box"/>
    <property type="match status" value="1"/>
</dbReference>
<dbReference type="Pfam" id="PF14634">
    <property type="entry name" value="zf-RING_5"/>
    <property type="match status" value="1"/>
</dbReference>
<evidence type="ECO:0000256" key="3">
    <source>
        <dbReference type="ARBA" id="ARBA00023254"/>
    </source>
</evidence>
<dbReference type="InterPro" id="IPR001841">
    <property type="entry name" value="Znf_RING"/>
</dbReference>
<reference evidence="7" key="1">
    <citation type="submission" date="2022-11" db="UniProtKB">
        <authorList>
            <consortium name="WormBaseParasite"/>
        </authorList>
    </citation>
    <scope>IDENTIFICATION</scope>
</reference>
<dbReference type="AlphaFoldDB" id="A0A914YQJ7"/>
<proteinExistence type="predicted"/>
<name>A0A914YQJ7_9BILA</name>